<keyword evidence="7 9" id="KW-0807">Transducer</keyword>
<dbReference type="PROSITE" id="PS50111">
    <property type="entry name" value="CHEMOTAXIS_TRANSDUC_2"/>
    <property type="match status" value="1"/>
</dbReference>
<sequence length="692" mass="75814">MKMRSSAIMLKQNFETIRNTSLTVKLPVFISLLVIAALLITSVVSYLFSSKLLLKKSLDEINANADRIAQGLMTSAQLQAQSAFIISAHNTFRDLLLLRESGNFSDKDFFSAANPYFDKANKTLLRTLQGTRGNVSFIIIDTKGTIVSSTNTDTIGESRADREYFKEALTGKSFISDAVVSKSSGKLLIVFSEPIKDNNGKVVGVYATTTDSKFFTENLGSGLMNSEGIIEILSRGGTVLYHSADPSVIGKQENDPALHEFLKDRAVDGIKTSSSDIGGDYIRWNKIPGSDWTVKVVDSYSDIKRPLKAMLLQLTIITLIAIVIAAFVSLLLSRSIANPIVRLTELFKQLAGGDLTVTAAGRYESEFKDLAESFNIMVEQNKSLIRNMNHSISILNSNAKELDAASDLSAQAIAETSATTVEIAKAMEAQAQDTERIVDKFYDFGEKFVSMNDIAQSVKQRAEEIVDVFHSSVDVIENLSRINNTNEEEVFKISDITLKLQQSSSNISKITEAINDISSQTNLLALNASIEAARAGEHGKGFAVVASEIRKLAEQSAKQSNEINAIIKQNLAFVTENNESVDQIRKISGLQDEYVGKTRQGFQAIMESVTEITKRIISLAGDVSRMQQEKDEVLVSAQNLSASGEEVSSSAQEVTASMQEQSAMVQQLDGMVKSIEQLTKELKEAAMKFKLE</sequence>
<dbReference type="InterPro" id="IPR003660">
    <property type="entry name" value="HAMP_dom"/>
</dbReference>
<dbReference type="EMBL" id="CP011058">
    <property type="protein sequence ID" value="AJY74351.1"/>
    <property type="molecule type" value="Genomic_DNA"/>
</dbReference>
<dbReference type="SMART" id="SM00304">
    <property type="entry name" value="HAMP"/>
    <property type="match status" value="1"/>
</dbReference>
<keyword evidence="6 10" id="KW-0472">Membrane</keyword>
<dbReference type="Gene3D" id="6.10.340.10">
    <property type="match status" value="1"/>
</dbReference>
<evidence type="ECO:0000256" key="8">
    <source>
        <dbReference type="ARBA" id="ARBA00029447"/>
    </source>
</evidence>
<dbReference type="STRING" id="1126833.VN24_06895"/>
<dbReference type="Gene3D" id="3.30.450.20">
    <property type="entry name" value="PAS domain"/>
    <property type="match status" value="1"/>
</dbReference>
<dbReference type="AlphaFoldDB" id="A0A0D5NGG2"/>
<dbReference type="SMART" id="SM00283">
    <property type="entry name" value="MA"/>
    <property type="match status" value="1"/>
</dbReference>
<dbReference type="GO" id="GO:0005886">
    <property type="term" value="C:plasma membrane"/>
    <property type="evidence" value="ECO:0007669"/>
    <property type="project" value="UniProtKB-SubCell"/>
</dbReference>
<dbReference type="InterPro" id="IPR029151">
    <property type="entry name" value="Sensor-like_sf"/>
</dbReference>
<dbReference type="Gene3D" id="1.10.287.950">
    <property type="entry name" value="Methyl-accepting chemotaxis protein"/>
    <property type="match status" value="1"/>
</dbReference>
<evidence type="ECO:0000313" key="14">
    <source>
        <dbReference type="Proteomes" id="UP000032633"/>
    </source>
</evidence>
<dbReference type="Proteomes" id="UP000032633">
    <property type="component" value="Chromosome"/>
</dbReference>
<gene>
    <name evidence="13" type="ORF">VN24_06895</name>
</gene>
<accession>A0A0D5NGG2</accession>
<comment type="similarity">
    <text evidence="8">Belongs to the methyl-accepting chemotaxis (MCP) protein family.</text>
</comment>
<dbReference type="CDD" id="cd12914">
    <property type="entry name" value="PDC1_DGC_like"/>
    <property type="match status" value="1"/>
</dbReference>
<keyword evidence="3" id="KW-0145">Chemotaxis</keyword>
<keyword evidence="4 10" id="KW-0812">Transmembrane</keyword>
<evidence type="ECO:0000259" key="11">
    <source>
        <dbReference type="PROSITE" id="PS50111"/>
    </source>
</evidence>
<reference evidence="13 14" key="1">
    <citation type="journal article" date="2015" name="J. Biotechnol.">
        <title>Complete genome sequence of Paenibacillus beijingensis 7188(T) (=DSM 24997(T)), a novel rhizobacterium from jujube garden soil.</title>
        <authorList>
            <person name="Kwak Y."/>
            <person name="Shin J.H."/>
        </authorList>
    </citation>
    <scope>NUCLEOTIDE SEQUENCE [LARGE SCALE GENOMIC DNA]</scope>
    <source>
        <strain evidence="13 14">DSM 24997</strain>
    </source>
</reference>
<evidence type="ECO:0000256" key="5">
    <source>
        <dbReference type="ARBA" id="ARBA00022989"/>
    </source>
</evidence>
<dbReference type="PANTHER" id="PTHR32089:SF112">
    <property type="entry name" value="LYSOZYME-LIKE PROTEIN-RELATED"/>
    <property type="match status" value="1"/>
</dbReference>
<keyword evidence="14" id="KW-1185">Reference proteome</keyword>
<dbReference type="Pfam" id="PF02743">
    <property type="entry name" value="dCache_1"/>
    <property type="match status" value="1"/>
</dbReference>
<evidence type="ECO:0000256" key="10">
    <source>
        <dbReference type="SAM" id="Phobius"/>
    </source>
</evidence>
<evidence type="ECO:0000256" key="4">
    <source>
        <dbReference type="ARBA" id="ARBA00022692"/>
    </source>
</evidence>
<organism evidence="13 14">
    <name type="scientific">Paenibacillus beijingensis</name>
    <dbReference type="NCBI Taxonomy" id="1126833"/>
    <lineage>
        <taxon>Bacteria</taxon>
        <taxon>Bacillati</taxon>
        <taxon>Bacillota</taxon>
        <taxon>Bacilli</taxon>
        <taxon>Bacillales</taxon>
        <taxon>Paenibacillaceae</taxon>
        <taxon>Paenibacillus</taxon>
    </lineage>
</organism>
<evidence type="ECO:0000313" key="13">
    <source>
        <dbReference type="EMBL" id="AJY74351.1"/>
    </source>
</evidence>
<evidence type="ECO:0000256" key="9">
    <source>
        <dbReference type="PROSITE-ProRule" id="PRU00284"/>
    </source>
</evidence>
<reference evidence="14" key="2">
    <citation type="submission" date="2015-03" db="EMBL/GenBank/DDBJ databases">
        <title>Genome sequence of Paenibacillus beijingensis strain DSM 24997T.</title>
        <authorList>
            <person name="Kwak Y."/>
            <person name="Shin J.-H."/>
        </authorList>
    </citation>
    <scope>NUCLEOTIDE SEQUENCE [LARGE SCALE GENOMIC DNA]</scope>
    <source>
        <strain evidence="14">DSM 24997</strain>
    </source>
</reference>
<dbReference type="PATRIC" id="fig|1126833.4.peg.1510"/>
<dbReference type="PANTHER" id="PTHR32089">
    <property type="entry name" value="METHYL-ACCEPTING CHEMOTAXIS PROTEIN MCPB"/>
    <property type="match status" value="1"/>
</dbReference>
<dbReference type="InterPro" id="IPR033479">
    <property type="entry name" value="dCache_1"/>
</dbReference>
<dbReference type="CDD" id="cd18774">
    <property type="entry name" value="PDC2_HK_sensor"/>
    <property type="match status" value="1"/>
</dbReference>
<protein>
    <submittedName>
        <fullName evidence="13">Chemotaxis protein</fullName>
    </submittedName>
</protein>
<dbReference type="InterPro" id="IPR004089">
    <property type="entry name" value="MCPsignal_dom"/>
</dbReference>
<feature type="transmembrane region" description="Helical" evidence="10">
    <location>
        <begin position="311"/>
        <end position="332"/>
    </location>
</feature>
<dbReference type="HOGENOM" id="CLU_000445_107_19_9"/>
<dbReference type="GO" id="GO:0007165">
    <property type="term" value="P:signal transduction"/>
    <property type="evidence" value="ECO:0007669"/>
    <property type="project" value="UniProtKB-KW"/>
</dbReference>
<dbReference type="SUPFAM" id="SSF103190">
    <property type="entry name" value="Sensory domain-like"/>
    <property type="match status" value="1"/>
</dbReference>
<keyword evidence="5 10" id="KW-1133">Transmembrane helix</keyword>
<dbReference type="CDD" id="cd06225">
    <property type="entry name" value="HAMP"/>
    <property type="match status" value="1"/>
</dbReference>
<dbReference type="Pfam" id="PF00015">
    <property type="entry name" value="MCPsignal"/>
    <property type="match status" value="1"/>
</dbReference>
<evidence type="ECO:0000256" key="6">
    <source>
        <dbReference type="ARBA" id="ARBA00023136"/>
    </source>
</evidence>
<dbReference type="KEGG" id="pbj:VN24_06895"/>
<dbReference type="GO" id="GO:0006935">
    <property type="term" value="P:chemotaxis"/>
    <property type="evidence" value="ECO:0007669"/>
    <property type="project" value="UniProtKB-KW"/>
</dbReference>
<dbReference type="PROSITE" id="PS50885">
    <property type="entry name" value="HAMP"/>
    <property type="match status" value="1"/>
</dbReference>
<keyword evidence="2" id="KW-1003">Cell membrane</keyword>
<dbReference type="SUPFAM" id="SSF58104">
    <property type="entry name" value="Methyl-accepting chemotaxis protein (MCP) signaling domain"/>
    <property type="match status" value="1"/>
</dbReference>
<feature type="transmembrane region" description="Helical" evidence="10">
    <location>
        <begin position="28"/>
        <end position="48"/>
    </location>
</feature>
<dbReference type="Pfam" id="PF00672">
    <property type="entry name" value="HAMP"/>
    <property type="match status" value="1"/>
</dbReference>
<evidence type="ECO:0000256" key="2">
    <source>
        <dbReference type="ARBA" id="ARBA00022475"/>
    </source>
</evidence>
<comment type="subcellular location">
    <subcellularLocation>
        <location evidence="1">Cell membrane</location>
        <topology evidence="1">Multi-pass membrane protein</topology>
    </subcellularLocation>
</comment>
<feature type="domain" description="HAMP" evidence="12">
    <location>
        <begin position="334"/>
        <end position="386"/>
    </location>
</feature>
<evidence type="ECO:0000259" key="12">
    <source>
        <dbReference type="PROSITE" id="PS50885"/>
    </source>
</evidence>
<evidence type="ECO:0000256" key="7">
    <source>
        <dbReference type="ARBA" id="ARBA00023224"/>
    </source>
</evidence>
<evidence type="ECO:0000256" key="3">
    <source>
        <dbReference type="ARBA" id="ARBA00022500"/>
    </source>
</evidence>
<name>A0A0D5NGG2_9BACL</name>
<evidence type="ECO:0000256" key="1">
    <source>
        <dbReference type="ARBA" id="ARBA00004651"/>
    </source>
</evidence>
<proteinExistence type="inferred from homology"/>
<feature type="domain" description="Methyl-accepting transducer" evidence="11">
    <location>
        <begin position="398"/>
        <end position="655"/>
    </location>
</feature>